<dbReference type="InterPro" id="IPR045155">
    <property type="entry name" value="Beta-lactam_cat"/>
</dbReference>
<dbReference type="InterPro" id="IPR023650">
    <property type="entry name" value="Beta-lactam_class-A_AS"/>
</dbReference>
<dbReference type="PANTHER" id="PTHR35333:SF3">
    <property type="entry name" value="BETA-LACTAMASE-TYPE TRANSPEPTIDASE FOLD CONTAINING PROTEIN"/>
    <property type="match status" value="1"/>
</dbReference>
<sequence>MTEQLNLTRRHIIILAGAAMLCPSALLHAAPRATTVADAQAQLAALEQAAGGRLGVSALHTGSGARISHRADERFPMCSTFKSMLAAAVLARSTSEPQLMNQLVRYEAKELVTYSPVTEKHVATGMRVAELCAATLQTSDNSAANFLMKILGGPQAVTAYARSIGNEVFQLERWETELNSAIPGEVRDTTSPEATVKSLYGLLLGTSLPAAQRQQLDTWMRGNTTGDKRIRAGVPAGWKVADKTGSGAYGSVNDIGVAYPSGDATAPLVIAIYYTREQKDAPINQDIITAATRIVVAALS</sequence>
<feature type="chain" id="PRO_5008355565" description="Beta-lactamase" evidence="7">
    <location>
        <begin position="30"/>
        <end position="300"/>
    </location>
</feature>
<dbReference type="PANTHER" id="PTHR35333">
    <property type="entry name" value="BETA-LACTAMASE"/>
    <property type="match status" value="1"/>
</dbReference>
<dbReference type="InterPro" id="IPR012338">
    <property type="entry name" value="Beta-lactam/transpept-like"/>
</dbReference>
<organism evidence="9 10">
    <name type="scientific">Janthinobacterium psychrotolerans</name>
    <dbReference type="NCBI Taxonomy" id="1747903"/>
    <lineage>
        <taxon>Bacteria</taxon>
        <taxon>Pseudomonadati</taxon>
        <taxon>Pseudomonadota</taxon>
        <taxon>Betaproteobacteria</taxon>
        <taxon>Burkholderiales</taxon>
        <taxon>Oxalobacteraceae</taxon>
        <taxon>Janthinobacterium</taxon>
    </lineage>
</organism>
<dbReference type="InterPro" id="IPR000871">
    <property type="entry name" value="Beta-lactam_class-A"/>
</dbReference>
<keyword evidence="4 6" id="KW-0378">Hydrolase</keyword>
<dbReference type="EC" id="3.5.2.6" evidence="3 6"/>
<protein>
    <recommendedName>
        <fullName evidence="3 6">Beta-lactamase</fullName>
        <ecNumber evidence="3 6">3.5.2.6</ecNumber>
    </recommendedName>
</protein>
<dbReference type="Gene3D" id="3.40.710.10">
    <property type="entry name" value="DD-peptidase/beta-lactamase superfamily"/>
    <property type="match status" value="1"/>
</dbReference>
<dbReference type="PROSITE" id="PS51318">
    <property type="entry name" value="TAT"/>
    <property type="match status" value="1"/>
</dbReference>
<dbReference type="PATRIC" id="fig|1747903.4.peg.2985"/>
<accession>A0A1A7C0X4</accession>
<evidence type="ECO:0000256" key="6">
    <source>
        <dbReference type="RuleBase" id="RU361140"/>
    </source>
</evidence>
<feature type="signal peptide" evidence="7">
    <location>
        <begin position="1"/>
        <end position="29"/>
    </location>
</feature>
<keyword evidence="7" id="KW-0732">Signal</keyword>
<evidence type="ECO:0000256" key="7">
    <source>
        <dbReference type="SAM" id="SignalP"/>
    </source>
</evidence>
<evidence type="ECO:0000256" key="2">
    <source>
        <dbReference type="ARBA" id="ARBA00009009"/>
    </source>
</evidence>
<dbReference type="RefSeq" id="WP_082988894.1">
    <property type="nucleotide sequence ID" value="NZ_LOCQ01000054.1"/>
</dbReference>
<dbReference type="OrthoDB" id="9784149at2"/>
<dbReference type="STRING" id="1747903.ASR47_1009207"/>
<evidence type="ECO:0000256" key="5">
    <source>
        <dbReference type="ARBA" id="ARBA00023251"/>
    </source>
</evidence>
<proteinExistence type="inferred from homology"/>
<dbReference type="PRINTS" id="PR00118">
    <property type="entry name" value="BLACTAMASEA"/>
</dbReference>
<gene>
    <name evidence="9" type="ORF">ASR47_1009207</name>
</gene>
<feature type="domain" description="Beta-lactamase class A catalytic" evidence="8">
    <location>
        <begin position="56"/>
        <end position="273"/>
    </location>
</feature>
<keyword evidence="5 6" id="KW-0046">Antibiotic resistance</keyword>
<evidence type="ECO:0000256" key="3">
    <source>
        <dbReference type="ARBA" id="ARBA00012865"/>
    </source>
</evidence>
<dbReference type="InterPro" id="IPR006311">
    <property type="entry name" value="TAT_signal"/>
</dbReference>
<evidence type="ECO:0000256" key="4">
    <source>
        <dbReference type="ARBA" id="ARBA00022801"/>
    </source>
</evidence>
<evidence type="ECO:0000259" key="8">
    <source>
        <dbReference type="Pfam" id="PF13354"/>
    </source>
</evidence>
<evidence type="ECO:0000256" key="1">
    <source>
        <dbReference type="ARBA" id="ARBA00001526"/>
    </source>
</evidence>
<keyword evidence="10" id="KW-1185">Reference proteome</keyword>
<dbReference type="Pfam" id="PF13354">
    <property type="entry name" value="Beta-lactamase2"/>
    <property type="match status" value="1"/>
</dbReference>
<comment type="caution">
    <text evidence="9">The sequence shown here is derived from an EMBL/GenBank/DDBJ whole genome shotgun (WGS) entry which is preliminary data.</text>
</comment>
<dbReference type="GO" id="GO:0008800">
    <property type="term" value="F:beta-lactamase activity"/>
    <property type="evidence" value="ECO:0007669"/>
    <property type="project" value="UniProtKB-UniRule"/>
</dbReference>
<dbReference type="GO" id="GO:0030655">
    <property type="term" value="P:beta-lactam antibiotic catabolic process"/>
    <property type="evidence" value="ECO:0007669"/>
    <property type="project" value="InterPro"/>
</dbReference>
<dbReference type="Proteomes" id="UP000092713">
    <property type="component" value="Unassembled WGS sequence"/>
</dbReference>
<dbReference type="SUPFAM" id="SSF56601">
    <property type="entry name" value="beta-lactamase/transpeptidase-like"/>
    <property type="match status" value="1"/>
</dbReference>
<dbReference type="GO" id="GO:0046677">
    <property type="term" value="P:response to antibiotic"/>
    <property type="evidence" value="ECO:0007669"/>
    <property type="project" value="UniProtKB-UniRule"/>
</dbReference>
<dbReference type="PROSITE" id="PS00146">
    <property type="entry name" value="BETA_LACTAMASE_A"/>
    <property type="match status" value="1"/>
</dbReference>
<dbReference type="AlphaFoldDB" id="A0A1A7C0X4"/>
<dbReference type="EMBL" id="LOCQ01000054">
    <property type="protein sequence ID" value="OBV39392.1"/>
    <property type="molecule type" value="Genomic_DNA"/>
</dbReference>
<dbReference type="NCBIfam" id="NF033103">
    <property type="entry name" value="bla_class_A"/>
    <property type="match status" value="1"/>
</dbReference>
<name>A0A1A7C0X4_9BURK</name>
<comment type="catalytic activity">
    <reaction evidence="1 6">
        <text>a beta-lactam + H2O = a substituted beta-amino acid</text>
        <dbReference type="Rhea" id="RHEA:20401"/>
        <dbReference type="ChEBI" id="CHEBI:15377"/>
        <dbReference type="ChEBI" id="CHEBI:35627"/>
        <dbReference type="ChEBI" id="CHEBI:140347"/>
        <dbReference type="EC" id="3.5.2.6"/>
    </reaction>
</comment>
<evidence type="ECO:0000313" key="10">
    <source>
        <dbReference type="Proteomes" id="UP000092713"/>
    </source>
</evidence>
<reference evidence="9 10" key="1">
    <citation type="submission" date="2016-04" db="EMBL/GenBank/DDBJ databases">
        <title>Draft genome sequence of Janthinobacterium psychrotolerans sp. nov., isolated from freshwater sediments in Denmark.</title>
        <authorList>
            <person name="Gong X."/>
            <person name="Skrivergaard S."/>
            <person name="Korsgaard B.S."/>
            <person name="Schreiber L."/>
            <person name="Marshall I.P."/>
            <person name="Finster K."/>
            <person name="Schramm A."/>
        </authorList>
    </citation>
    <scope>NUCLEOTIDE SEQUENCE [LARGE SCALE GENOMIC DNA]</scope>
    <source>
        <strain evidence="9 10">S3-2</strain>
    </source>
</reference>
<comment type="similarity">
    <text evidence="2 6">Belongs to the class-A beta-lactamase family.</text>
</comment>
<evidence type="ECO:0000313" key="9">
    <source>
        <dbReference type="EMBL" id="OBV39392.1"/>
    </source>
</evidence>